<name>A0AAJ0HGZ2_9PEZI</name>
<dbReference type="EMBL" id="JAUIQD010000004">
    <property type="protein sequence ID" value="KAK3352230.1"/>
    <property type="molecule type" value="Genomic_DNA"/>
</dbReference>
<reference evidence="1" key="1">
    <citation type="journal article" date="2023" name="Mol. Phylogenet. Evol.">
        <title>Genome-scale phylogeny and comparative genomics of the fungal order Sordariales.</title>
        <authorList>
            <person name="Hensen N."/>
            <person name="Bonometti L."/>
            <person name="Westerberg I."/>
            <person name="Brannstrom I.O."/>
            <person name="Guillou S."/>
            <person name="Cros-Aarteil S."/>
            <person name="Calhoun S."/>
            <person name="Haridas S."/>
            <person name="Kuo A."/>
            <person name="Mondo S."/>
            <person name="Pangilinan J."/>
            <person name="Riley R."/>
            <person name="LaButti K."/>
            <person name="Andreopoulos B."/>
            <person name="Lipzen A."/>
            <person name="Chen C."/>
            <person name="Yan M."/>
            <person name="Daum C."/>
            <person name="Ng V."/>
            <person name="Clum A."/>
            <person name="Steindorff A."/>
            <person name="Ohm R.A."/>
            <person name="Martin F."/>
            <person name="Silar P."/>
            <person name="Natvig D.O."/>
            <person name="Lalanne C."/>
            <person name="Gautier V."/>
            <person name="Ament-Velasquez S.L."/>
            <person name="Kruys A."/>
            <person name="Hutchinson M.I."/>
            <person name="Powell A.J."/>
            <person name="Barry K."/>
            <person name="Miller A.N."/>
            <person name="Grigoriev I.V."/>
            <person name="Debuchy R."/>
            <person name="Gladieux P."/>
            <person name="Hiltunen Thoren M."/>
            <person name="Johannesson H."/>
        </authorList>
    </citation>
    <scope>NUCLEOTIDE SEQUENCE</scope>
    <source>
        <strain evidence="1">CBS 955.72</strain>
    </source>
</reference>
<dbReference type="AlphaFoldDB" id="A0AAJ0HGZ2"/>
<proteinExistence type="predicted"/>
<evidence type="ECO:0000313" key="2">
    <source>
        <dbReference type="Proteomes" id="UP001275084"/>
    </source>
</evidence>
<protein>
    <submittedName>
        <fullName evidence="1">Uncharacterized protein</fullName>
    </submittedName>
</protein>
<dbReference type="Proteomes" id="UP001275084">
    <property type="component" value="Unassembled WGS sequence"/>
</dbReference>
<accession>A0AAJ0HGZ2</accession>
<evidence type="ECO:0000313" key="1">
    <source>
        <dbReference type="EMBL" id="KAK3352230.1"/>
    </source>
</evidence>
<keyword evidence="2" id="KW-1185">Reference proteome</keyword>
<comment type="caution">
    <text evidence="1">The sequence shown here is derived from an EMBL/GenBank/DDBJ whole genome shotgun (WGS) entry which is preliminary data.</text>
</comment>
<reference evidence="1" key="2">
    <citation type="submission" date="2023-06" db="EMBL/GenBank/DDBJ databases">
        <authorList>
            <consortium name="Lawrence Berkeley National Laboratory"/>
            <person name="Haridas S."/>
            <person name="Hensen N."/>
            <person name="Bonometti L."/>
            <person name="Westerberg I."/>
            <person name="Brannstrom I.O."/>
            <person name="Guillou S."/>
            <person name="Cros-Aarteil S."/>
            <person name="Calhoun S."/>
            <person name="Kuo A."/>
            <person name="Mondo S."/>
            <person name="Pangilinan J."/>
            <person name="Riley R."/>
            <person name="Labutti K."/>
            <person name="Andreopoulos B."/>
            <person name="Lipzen A."/>
            <person name="Chen C."/>
            <person name="Yanf M."/>
            <person name="Daum C."/>
            <person name="Ng V."/>
            <person name="Clum A."/>
            <person name="Steindorff A."/>
            <person name="Ohm R."/>
            <person name="Martin F."/>
            <person name="Silar P."/>
            <person name="Natvig D."/>
            <person name="Lalanne C."/>
            <person name="Gautier V."/>
            <person name="Ament-Velasquez S.L."/>
            <person name="Kruys A."/>
            <person name="Hutchinson M.I."/>
            <person name="Powell A.J."/>
            <person name="Barry K."/>
            <person name="Miller A.N."/>
            <person name="Grigoriev I.V."/>
            <person name="Debuchy R."/>
            <person name="Gladieux P."/>
            <person name="Thoren M.H."/>
            <person name="Johannesson H."/>
        </authorList>
    </citation>
    <scope>NUCLEOTIDE SEQUENCE</scope>
    <source>
        <strain evidence="1">CBS 955.72</strain>
    </source>
</reference>
<organism evidence="1 2">
    <name type="scientific">Lasiosphaeria hispida</name>
    <dbReference type="NCBI Taxonomy" id="260671"/>
    <lineage>
        <taxon>Eukaryota</taxon>
        <taxon>Fungi</taxon>
        <taxon>Dikarya</taxon>
        <taxon>Ascomycota</taxon>
        <taxon>Pezizomycotina</taxon>
        <taxon>Sordariomycetes</taxon>
        <taxon>Sordariomycetidae</taxon>
        <taxon>Sordariales</taxon>
        <taxon>Lasiosphaeriaceae</taxon>
        <taxon>Lasiosphaeria</taxon>
    </lineage>
</organism>
<gene>
    <name evidence="1" type="ORF">B0T25DRAFT_541453</name>
</gene>
<sequence length="395" mass="44356">MNKWSELQIFVVDEIAVRHCIQDRGELIEGESEKPNAAVIRNSSVGALKVYMVDSYFEVDKTLDELLRPLSPYLGMDPFRNSLQVRMLGAILATGSPMQINGILEMNGIPNKRGCNDDDDGWLAEAGVSGYSHAWGHPREDDVIPFRVVTPYNFRQSLHLFTESSSTDRRRNWDWPADVGSSDVPFEVIAPAHCPKTDFDPWDDDDDNDENLQYLGELEVARMMEKIPGYKYVPEKNWTSVRRERAGIEPYKPVEGGDPNSGPTFTIPDPDGSFGQAVRGNYKDITRSLKRRPKQWLLDVKASYGPLSEGFSMDWSQFERARKLTWMRAVGDKSPWSGDVLAIIRVSNVGTNPDITFIVDPWQSYHDGELVLKSDGKIKATGKIEAQPGQGGAGR</sequence>